<proteinExistence type="predicted"/>
<dbReference type="GO" id="GO:0003677">
    <property type="term" value="F:DNA binding"/>
    <property type="evidence" value="ECO:0007669"/>
    <property type="project" value="InterPro"/>
</dbReference>
<dbReference type="PANTHER" id="PTHR30514">
    <property type="entry name" value="GLUCOKINASE"/>
    <property type="match status" value="1"/>
</dbReference>
<dbReference type="GO" id="GO:0097367">
    <property type="term" value="F:carbohydrate derivative binding"/>
    <property type="evidence" value="ECO:0007669"/>
    <property type="project" value="InterPro"/>
</dbReference>
<dbReference type="OrthoDB" id="370421at2"/>
<dbReference type="Gene3D" id="3.40.50.10490">
    <property type="entry name" value="Glucose-6-phosphate isomerase like protein, domain 1"/>
    <property type="match status" value="1"/>
</dbReference>
<reference evidence="3" key="1">
    <citation type="journal article" date="2013" name="Stand. Genomic Sci.">
        <title>Complete genome sequence of Coriobacterium glomerans type strain (PW2(T)) from the midgut of Pyrrhocoris apterus L. (red soldier bug).</title>
        <authorList>
            <person name="Stackebrandt E."/>
            <person name="Zeytun A."/>
            <person name="Lapidus A."/>
            <person name="Nolan M."/>
            <person name="Lucas S."/>
            <person name="Hammon N."/>
            <person name="Deshpande S."/>
            <person name="Cheng J.F."/>
            <person name="Tapia R."/>
            <person name="Goodwin L.A."/>
            <person name="Pitluck S."/>
            <person name="Liolios K."/>
            <person name="Pagani I."/>
            <person name="Ivanova N."/>
            <person name="Mavromatis K."/>
            <person name="Mikhailova N."/>
            <person name="Huntemann M."/>
            <person name="Pati A."/>
            <person name="Chen A."/>
            <person name="Palaniappan K."/>
            <person name="Chang Y.J."/>
            <person name="Land M."/>
            <person name="Hauser L."/>
            <person name="Rohde M."/>
            <person name="Pukall R."/>
            <person name="Goker M."/>
            <person name="Detter J.C."/>
            <person name="Woyke T."/>
            <person name="Bristow J."/>
            <person name="Eisen J.A."/>
            <person name="Markowitz V."/>
            <person name="Hugenholtz P."/>
            <person name="Kyrpides N.C."/>
            <person name="Klenk H.P."/>
        </authorList>
    </citation>
    <scope>NUCLEOTIDE SEQUENCE</scope>
    <source>
        <strain evidence="3">ATCC 49209 / DSM 20642 / JCM 10262 / PW2</strain>
    </source>
</reference>
<dbReference type="STRING" id="700015.Corgl_0583"/>
<accession>F2NBG1</accession>
<protein>
    <submittedName>
        <fullName evidence="2">Transcriptional regulator, RpiR family</fullName>
    </submittedName>
</protein>
<evidence type="ECO:0000259" key="1">
    <source>
        <dbReference type="PROSITE" id="PS51071"/>
    </source>
</evidence>
<feature type="domain" description="HTH rpiR-type" evidence="1">
    <location>
        <begin position="1"/>
        <end position="77"/>
    </location>
</feature>
<dbReference type="InterPro" id="IPR009057">
    <property type="entry name" value="Homeodomain-like_sf"/>
</dbReference>
<gene>
    <name evidence="2" type="ordered locus">Corgl_0583</name>
</gene>
<dbReference type="InterPro" id="IPR036388">
    <property type="entry name" value="WH-like_DNA-bd_sf"/>
</dbReference>
<dbReference type="Gene3D" id="1.10.10.10">
    <property type="entry name" value="Winged helix-like DNA-binding domain superfamily/Winged helix DNA-binding domain"/>
    <property type="match status" value="1"/>
</dbReference>
<dbReference type="SUPFAM" id="SSF53697">
    <property type="entry name" value="SIS domain"/>
    <property type="match status" value="1"/>
</dbReference>
<dbReference type="Pfam" id="PF01418">
    <property type="entry name" value="HTH_6"/>
    <property type="match status" value="1"/>
</dbReference>
<dbReference type="HOGENOM" id="CLU_055769_4_4_11"/>
<dbReference type="eggNOG" id="COG1737">
    <property type="taxonomic scope" value="Bacteria"/>
</dbReference>
<dbReference type="SUPFAM" id="SSF46689">
    <property type="entry name" value="Homeodomain-like"/>
    <property type="match status" value="1"/>
</dbReference>
<dbReference type="Proteomes" id="UP000006851">
    <property type="component" value="Chromosome"/>
</dbReference>
<dbReference type="PANTHER" id="PTHR30514:SF18">
    <property type="entry name" value="RPIR-FAMILY TRANSCRIPTIONAL REGULATOR"/>
    <property type="match status" value="1"/>
</dbReference>
<evidence type="ECO:0000313" key="2">
    <source>
        <dbReference type="EMBL" id="AEB06697.1"/>
    </source>
</evidence>
<name>F2NBG1_CORGP</name>
<dbReference type="GO" id="GO:0003700">
    <property type="term" value="F:DNA-binding transcription factor activity"/>
    <property type="evidence" value="ECO:0007669"/>
    <property type="project" value="InterPro"/>
</dbReference>
<dbReference type="InterPro" id="IPR001347">
    <property type="entry name" value="SIS_dom"/>
</dbReference>
<dbReference type="KEGG" id="cgo:Corgl_0583"/>
<dbReference type="InterPro" id="IPR047640">
    <property type="entry name" value="RpiR-like"/>
</dbReference>
<sequence>MDAFTQMELHKEDLSPREQEIYRLFRDNPEEIAASSSTAIAKRFHVSQSAVSRFCKKVGFRGYGDFRINMVLSFEMRNKPRSRQSRAREDIADDIAAYIREIRIVATDQALGQLCSRISRARLVYTIGQAASSLGARYLAFLLVELSVRAQFVSSGWEEQMLSCMTDEDLIIIFSARNPSQQRFLKALRARGEKLQPSVMLITQTARHPLRSLADDIFVLPTRQAGRACRVGGCSASMLYFDQLLADAMTRAMKTAGALDLKTEMDRAEDSAANTA</sequence>
<dbReference type="AlphaFoldDB" id="F2NBG1"/>
<dbReference type="RefSeq" id="WP_013708440.1">
    <property type="nucleotide sequence ID" value="NC_015389.1"/>
</dbReference>
<keyword evidence="3" id="KW-1185">Reference proteome</keyword>
<dbReference type="GO" id="GO:1901135">
    <property type="term" value="P:carbohydrate derivative metabolic process"/>
    <property type="evidence" value="ECO:0007669"/>
    <property type="project" value="InterPro"/>
</dbReference>
<dbReference type="EMBL" id="CP002628">
    <property type="protein sequence ID" value="AEB06697.1"/>
    <property type="molecule type" value="Genomic_DNA"/>
</dbReference>
<dbReference type="InterPro" id="IPR000281">
    <property type="entry name" value="HTH_RpiR"/>
</dbReference>
<dbReference type="PROSITE" id="PS51071">
    <property type="entry name" value="HTH_RPIR"/>
    <property type="match status" value="1"/>
</dbReference>
<organism evidence="2 3">
    <name type="scientific">Coriobacterium glomerans (strain ATCC 49209 / DSM 20642 / JCM 10262 / PW2)</name>
    <dbReference type="NCBI Taxonomy" id="700015"/>
    <lineage>
        <taxon>Bacteria</taxon>
        <taxon>Bacillati</taxon>
        <taxon>Actinomycetota</taxon>
        <taxon>Coriobacteriia</taxon>
        <taxon>Coriobacteriales</taxon>
        <taxon>Coriobacteriaceae</taxon>
        <taxon>Coriobacterium</taxon>
    </lineage>
</organism>
<dbReference type="Pfam" id="PF01380">
    <property type="entry name" value="SIS"/>
    <property type="match status" value="1"/>
</dbReference>
<dbReference type="InterPro" id="IPR046348">
    <property type="entry name" value="SIS_dom_sf"/>
</dbReference>
<evidence type="ECO:0000313" key="3">
    <source>
        <dbReference type="Proteomes" id="UP000006851"/>
    </source>
</evidence>